<evidence type="ECO:0000313" key="2">
    <source>
        <dbReference type="EMBL" id="UWX95909.1"/>
    </source>
</evidence>
<reference evidence="2" key="1">
    <citation type="submission" date="2022-09" db="EMBL/GenBank/DDBJ databases">
        <title>Novel species in genus Arthrobacter.</title>
        <authorList>
            <person name="Liu Y."/>
        </authorList>
    </citation>
    <scope>NUCLEOTIDE SEQUENCE</scope>
    <source>
        <strain evidence="2">Zg-Y815</strain>
    </source>
</reference>
<evidence type="ECO:0000256" key="1">
    <source>
        <dbReference type="SAM" id="Phobius"/>
    </source>
</evidence>
<protein>
    <submittedName>
        <fullName evidence="2">Uncharacterized protein</fullName>
    </submittedName>
</protein>
<gene>
    <name evidence="2" type="ORF">N2K95_09380</name>
</gene>
<evidence type="ECO:0000313" key="3">
    <source>
        <dbReference type="Proteomes" id="UP001059859"/>
    </source>
</evidence>
<dbReference type="RefSeq" id="WP_260651348.1">
    <property type="nucleotide sequence ID" value="NZ_CP104275.1"/>
</dbReference>
<keyword evidence="1" id="KW-1133">Transmembrane helix</keyword>
<name>A0ABY5YNL3_9MICC</name>
<keyword evidence="3" id="KW-1185">Reference proteome</keyword>
<accession>A0ABY5YNL3</accession>
<sequence length="104" mass="10816">MSGATLAKSTMRFGTRFGIAAVVLLGLGSFINRNFGVGDSLSGMPLLVVWETAPSAVLVSLIYLLLLVASMLLSAILITTSLVIRHSEASEQSMMNKAAASAAD</sequence>
<organism evidence="2 3">
    <name type="scientific">Arthrobacter zhaoxinii</name>
    <dbReference type="NCBI Taxonomy" id="2964616"/>
    <lineage>
        <taxon>Bacteria</taxon>
        <taxon>Bacillati</taxon>
        <taxon>Actinomycetota</taxon>
        <taxon>Actinomycetes</taxon>
        <taxon>Micrococcales</taxon>
        <taxon>Micrococcaceae</taxon>
        <taxon>Arthrobacter</taxon>
    </lineage>
</organism>
<dbReference type="EMBL" id="CP104275">
    <property type="protein sequence ID" value="UWX95909.1"/>
    <property type="molecule type" value="Genomic_DNA"/>
</dbReference>
<keyword evidence="1" id="KW-0472">Membrane</keyword>
<proteinExistence type="predicted"/>
<keyword evidence="1" id="KW-0812">Transmembrane</keyword>
<feature type="transmembrane region" description="Helical" evidence="1">
    <location>
        <begin position="57"/>
        <end position="84"/>
    </location>
</feature>
<dbReference type="Proteomes" id="UP001059859">
    <property type="component" value="Chromosome"/>
</dbReference>